<feature type="binding site" evidence="14">
    <location>
        <position position="150"/>
    </location>
    <ligand>
        <name>FMN</name>
        <dbReference type="ChEBI" id="CHEBI:58210"/>
    </ligand>
</feature>
<evidence type="ECO:0000313" key="16">
    <source>
        <dbReference type="EMBL" id="KRO27597.1"/>
    </source>
</evidence>
<evidence type="ECO:0000256" key="4">
    <source>
        <dbReference type="ARBA" id="ARBA00022630"/>
    </source>
</evidence>
<evidence type="ECO:0000256" key="2">
    <source>
        <dbReference type="ARBA" id="ARBA00002790"/>
    </source>
</evidence>
<evidence type="ECO:0000256" key="7">
    <source>
        <dbReference type="ARBA" id="ARBA00022857"/>
    </source>
</evidence>
<feature type="binding site" evidence="14">
    <location>
        <position position="80"/>
    </location>
    <ligand>
        <name>FMN</name>
        <dbReference type="ChEBI" id="CHEBI:58210"/>
    </ligand>
</feature>
<evidence type="ECO:0000256" key="8">
    <source>
        <dbReference type="ARBA" id="ARBA00022884"/>
    </source>
</evidence>
<evidence type="ECO:0000256" key="13">
    <source>
        <dbReference type="PIRSR" id="PIRSR006621-1"/>
    </source>
</evidence>
<dbReference type="PROSITE" id="PS01136">
    <property type="entry name" value="UPF0034"/>
    <property type="match status" value="1"/>
</dbReference>
<feature type="binding site" evidence="14">
    <location>
        <begin position="235"/>
        <end position="236"/>
    </location>
    <ligand>
        <name>FMN</name>
        <dbReference type="ChEBI" id="CHEBI:58210"/>
    </ligand>
</feature>
<evidence type="ECO:0000256" key="10">
    <source>
        <dbReference type="ARBA" id="ARBA00048205"/>
    </source>
</evidence>
<dbReference type="Gene3D" id="1.10.1200.80">
    <property type="entry name" value="Putative flavin oxidoreducatase, domain 2"/>
    <property type="match status" value="1"/>
</dbReference>
<keyword evidence="14" id="KW-0547">Nucleotide-binding</keyword>
<dbReference type="InterPro" id="IPR013785">
    <property type="entry name" value="Aldolase_TIM"/>
</dbReference>
<dbReference type="CDD" id="cd02801">
    <property type="entry name" value="DUS_like_FMN"/>
    <property type="match status" value="1"/>
</dbReference>
<dbReference type="Proteomes" id="UP000050920">
    <property type="component" value="Unassembled WGS sequence"/>
</dbReference>
<dbReference type="InterPro" id="IPR001269">
    <property type="entry name" value="DUS_fam"/>
</dbReference>
<sequence length="339" mass="37057">MVAASELASPWQIGDITIPNRVVVAPMAGVTNAAFRVICKDFGAGLVVCEMISDRGIMYHNQKTLNMMFVDPKEHPMSIQIFGGSKETLVQAAQFVDQQTHADIIDINMGCPVNKVVKTDAGAKWLLDPDKVYEMVAAVTAAVHKPVTVKMRTGWDDQHIYAADNALAAEKAGAAAIAMHGRTRKQMYQGHADWDILAQVAAALTIPFMGNGDVQTPQDAKRMLTEVGADAVMIGRAVEGNPWMLQQTTHYLATGELLVAPSPVDRMATATEHLQRLVALKGERGGCHEFREQAPYYLKGIPRSARTKVALMEAESEDEMLQILTDFTAQLRQYLATHA</sequence>
<dbReference type="EC" id="1.3.1.-" evidence="12"/>
<feature type="binding site" evidence="14">
    <location>
        <begin position="26"/>
        <end position="28"/>
    </location>
    <ligand>
        <name>FMN</name>
        <dbReference type="ChEBI" id="CHEBI:58210"/>
    </ligand>
</feature>
<comment type="catalytic activity">
    <reaction evidence="10">
        <text>a 5,6-dihydrouridine in tRNA + NADP(+) = a uridine in tRNA + NADPH + H(+)</text>
        <dbReference type="Rhea" id="RHEA:23624"/>
        <dbReference type="Rhea" id="RHEA-COMP:13339"/>
        <dbReference type="Rhea" id="RHEA-COMP:13887"/>
        <dbReference type="ChEBI" id="CHEBI:15378"/>
        <dbReference type="ChEBI" id="CHEBI:57783"/>
        <dbReference type="ChEBI" id="CHEBI:58349"/>
        <dbReference type="ChEBI" id="CHEBI:65315"/>
        <dbReference type="ChEBI" id="CHEBI:74443"/>
    </reaction>
</comment>
<evidence type="ECO:0000256" key="12">
    <source>
        <dbReference type="PIRNR" id="PIRNR006621"/>
    </source>
</evidence>
<dbReference type="InterPro" id="IPR024036">
    <property type="entry name" value="tRNA-dHydroUridine_Synthase_C"/>
</dbReference>
<evidence type="ECO:0000259" key="15">
    <source>
        <dbReference type="Pfam" id="PF01207"/>
    </source>
</evidence>
<keyword evidence="5 12" id="KW-0288">FMN</keyword>
<comment type="cofactor">
    <cofactor evidence="1 12 14">
        <name>FMN</name>
        <dbReference type="ChEBI" id="CHEBI:58210"/>
    </cofactor>
</comment>
<comment type="catalytic activity">
    <reaction evidence="11">
        <text>a 5,6-dihydrouridine in tRNA + NAD(+) = a uridine in tRNA + NADH + H(+)</text>
        <dbReference type="Rhea" id="RHEA:54452"/>
        <dbReference type="Rhea" id="RHEA-COMP:13339"/>
        <dbReference type="Rhea" id="RHEA-COMP:13887"/>
        <dbReference type="ChEBI" id="CHEBI:15378"/>
        <dbReference type="ChEBI" id="CHEBI:57540"/>
        <dbReference type="ChEBI" id="CHEBI:57945"/>
        <dbReference type="ChEBI" id="CHEBI:65315"/>
        <dbReference type="ChEBI" id="CHEBI:74443"/>
    </reaction>
</comment>
<dbReference type="InterPro" id="IPR018517">
    <property type="entry name" value="tRNA_hU_synthase_CS"/>
</dbReference>
<accession>A0A0R2NUE4</accession>
<comment type="caution">
    <text evidence="16">The sequence shown here is derived from an EMBL/GenBank/DDBJ whole genome shotgun (WGS) entry which is preliminary data.</text>
</comment>
<dbReference type="InterPro" id="IPR035587">
    <property type="entry name" value="DUS-like_FMN-bd"/>
</dbReference>
<dbReference type="RefSeq" id="WP_029779110.1">
    <property type="nucleotide sequence ID" value="NZ_AYGX02000073.1"/>
</dbReference>
<proteinExistence type="inferred from homology"/>
<gene>
    <name evidence="16" type="ORF">DY78_GL003072</name>
</gene>
<keyword evidence="9 12" id="KW-0560">Oxidoreductase</keyword>
<dbReference type="PANTHER" id="PTHR45846:SF1">
    <property type="entry name" value="TRNA-DIHYDROURIDINE(47) SYNTHASE [NAD(P)(+)]-LIKE"/>
    <property type="match status" value="1"/>
</dbReference>
<evidence type="ECO:0000256" key="14">
    <source>
        <dbReference type="PIRSR" id="PIRSR006621-2"/>
    </source>
</evidence>
<comment type="similarity">
    <text evidence="12">Belongs to the dus family.</text>
</comment>
<dbReference type="GO" id="GO:0050660">
    <property type="term" value="F:flavin adenine dinucleotide binding"/>
    <property type="evidence" value="ECO:0007669"/>
    <property type="project" value="InterPro"/>
</dbReference>
<evidence type="ECO:0000256" key="3">
    <source>
        <dbReference type="ARBA" id="ARBA00022555"/>
    </source>
</evidence>
<keyword evidence="3" id="KW-0820">tRNA-binding</keyword>
<keyword evidence="7" id="KW-0521">NADP</keyword>
<evidence type="ECO:0000313" key="17">
    <source>
        <dbReference type="Proteomes" id="UP000050920"/>
    </source>
</evidence>
<keyword evidence="8" id="KW-0694">RNA-binding</keyword>
<keyword evidence="17" id="KW-1185">Reference proteome</keyword>
<dbReference type="SUPFAM" id="SSF51395">
    <property type="entry name" value="FMN-linked oxidoreductases"/>
    <property type="match status" value="1"/>
</dbReference>
<evidence type="ECO:0000256" key="1">
    <source>
        <dbReference type="ARBA" id="ARBA00001917"/>
    </source>
</evidence>
<feature type="binding site" evidence="14">
    <location>
        <position position="180"/>
    </location>
    <ligand>
        <name>FMN</name>
        <dbReference type="ChEBI" id="CHEBI:58210"/>
    </ligand>
</feature>
<dbReference type="PIRSF" id="PIRSF006621">
    <property type="entry name" value="Dus"/>
    <property type="match status" value="1"/>
</dbReference>
<dbReference type="PANTHER" id="PTHR45846">
    <property type="entry name" value="TRNA-DIHYDROURIDINE(47) SYNTHASE [NAD(P)(+)]-LIKE"/>
    <property type="match status" value="1"/>
</dbReference>
<comment type="function">
    <text evidence="2 12">Catalyzes the synthesis of 5,6-dihydrouridine (D), a modified base found in the D-loop of most tRNAs, via the reduction of the C5-C6 double bond in target uridines.</text>
</comment>
<feature type="active site" description="Proton donor" evidence="13">
    <location>
        <position position="111"/>
    </location>
</feature>
<keyword evidence="4 12" id="KW-0285">Flavoprotein</keyword>
<dbReference type="Pfam" id="PF01207">
    <property type="entry name" value="Dus"/>
    <property type="match status" value="1"/>
</dbReference>
<dbReference type="Gene3D" id="3.20.20.70">
    <property type="entry name" value="Aldolase class I"/>
    <property type="match status" value="1"/>
</dbReference>
<reference evidence="16 17" key="1">
    <citation type="journal article" date="2015" name="Genome Announc.">
        <title>Expanding the biotechnology potential of lactobacilli through comparative genomics of 213 strains and associated genera.</title>
        <authorList>
            <person name="Sun Z."/>
            <person name="Harris H.M."/>
            <person name="McCann A."/>
            <person name="Guo C."/>
            <person name="Argimon S."/>
            <person name="Zhang W."/>
            <person name="Yang X."/>
            <person name="Jeffery I.B."/>
            <person name="Cooney J.C."/>
            <person name="Kagawa T.F."/>
            <person name="Liu W."/>
            <person name="Song Y."/>
            <person name="Salvetti E."/>
            <person name="Wrobel A."/>
            <person name="Rasinkangas P."/>
            <person name="Parkhill J."/>
            <person name="Rea M.C."/>
            <person name="O'Sullivan O."/>
            <person name="Ritari J."/>
            <person name="Douillard F.P."/>
            <person name="Paul Ross R."/>
            <person name="Yang R."/>
            <person name="Briner A.E."/>
            <person name="Felis G.E."/>
            <person name="de Vos W.M."/>
            <person name="Barrangou R."/>
            <person name="Klaenhammer T.R."/>
            <person name="Caufield P.W."/>
            <person name="Cui Y."/>
            <person name="Zhang H."/>
            <person name="O'Toole P.W."/>
        </authorList>
    </citation>
    <scope>NUCLEOTIDE SEQUENCE [LARGE SCALE GENOMIC DNA]</scope>
    <source>
        <strain evidence="16 17">DSM 21115</strain>
    </source>
</reference>
<evidence type="ECO:0000256" key="11">
    <source>
        <dbReference type="ARBA" id="ARBA00048802"/>
    </source>
</evidence>
<evidence type="ECO:0000256" key="5">
    <source>
        <dbReference type="ARBA" id="ARBA00022643"/>
    </source>
</evidence>
<dbReference type="GO" id="GO:0000049">
    <property type="term" value="F:tRNA binding"/>
    <property type="evidence" value="ECO:0007669"/>
    <property type="project" value="UniProtKB-KW"/>
</dbReference>
<name>A0A0R2NUE4_9LACO</name>
<keyword evidence="6 12" id="KW-0819">tRNA processing</keyword>
<evidence type="ECO:0000256" key="6">
    <source>
        <dbReference type="ARBA" id="ARBA00022694"/>
    </source>
</evidence>
<dbReference type="GO" id="GO:0017150">
    <property type="term" value="F:tRNA dihydrouridine synthase activity"/>
    <property type="evidence" value="ECO:0007669"/>
    <property type="project" value="InterPro"/>
</dbReference>
<organism evidence="16 17">
    <name type="scientific">Lactiplantibacillus fabifermentans DSM 21115</name>
    <dbReference type="NCBI Taxonomy" id="1413187"/>
    <lineage>
        <taxon>Bacteria</taxon>
        <taxon>Bacillati</taxon>
        <taxon>Bacillota</taxon>
        <taxon>Bacilli</taxon>
        <taxon>Lactobacillales</taxon>
        <taxon>Lactobacillaceae</taxon>
        <taxon>Lactiplantibacillus</taxon>
    </lineage>
</organism>
<feature type="domain" description="DUS-like FMN-binding" evidence="15">
    <location>
        <begin position="24"/>
        <end position="327"/>
    </location>
</feature>
<dbReference type="InterPro" id="IPR004652">
    <property type="entry name" value="DusB-like"/>
</dbReference>
<protein>
    <recommendedName>
        <fullName evidence="12">tRNA-dihydrouridine synthase</fullName>
        <ecNumber evidence="12">1.3.1.-</ecNumber>
    </recommendedName>
</protein>
<dbReference type="NCBIfam" id="TIGR00737">
    <property type="entry name" value="nifR3_yhdG"/>
    <property type="match status" value="1"/>
</dbReference>
<dbReference type="AlphaFoldDB" id="A0A0R2NUE4"/>
<evidence type="ECO:0000256" key="9">
    <source>
        <dbReference type="ARBA" id="ARBA00023002"/>
    </source>
</evidence>
<dbReference type="EMBL" id="AYGX02000073">
    <property type="protein sequence ID" value="KRO27597.1"/>
    <property type="molecule type" value="Genomic_DNA"/>
</dbReference>